<evidence type="ECO:0000313" key="2">
    <source>
        <dbReference type="EMBL" id="KAF7348573.1"/>
    </source>
</evidence>
<feature type="transmembrane region" description="Helical" evidence="1">
    <location>
        <begin position="107"/>
        <end position="128"/>
    </location>
</feature>
<gene>
    <name evidence="2" type="ORF">MVEN_01374900</name>
</gene>
<evidence type="ECO:0000256" key="1">
    <source>
        <dbReference type="SAM" id="Phobius"/>
    </source>
</evidence>
<keyword evidence="1" id="KW-0812">Transmembrane</keyword>
<evidence type="ECO:0000313" key="3">
    <source>
        <dbReference type="Proteomes" id="UP000620124"/>
    </source>
</evidence>
<protein>
    <submittedName>
        <fullName evidence="2">Uncharacterized protein</fullName>
    </submittedName>
</protein>
<dbReference type="EMBL" id="JACAZI010000011">
    <property type="protein sequence ID" value="KAF7348573.1"/>
    <property type="molecule type" value="Genomic_DNA"/>
</dbReference>
<comment type="caution">
    <text evidence="2">The sequence shown here is derived from an EMBL/GenBank/DDBJ whole genome shotgun (WGS) entry which is preliminary data.</text>
</comment>
<sequence>MFLCFLQSAYLSWSSDPEARRNARSYILFGGLLLALLTISVFTNSVFLEFMWIDHRDTLGGPLGFLASFSSVWWQTLGTASTQVTNFLGDGLLMYRCYVIWNTRWSILVFPFILYLGSIAMAMIMLVQSALPGSDFFRGKTVDYGVPWAALSVSLNVTLTALITLRILLARRAIKQFQVSDKSFGVYFSVAAMVIESSLPFSLLGLIFAVTYGKNLDIGPAFLFTWATFAALSPQFIIFRVATGRAWTRDVASDLSAHSDIVFRHTTQNLESVELSTAVTSHMESGSSEEIKGQKQVVI</sequence>
<keyword evidence="3" id="KW-1185">Reference proteome</keyword>
<accession>A0A8H6XUV4</accession>
<dbReference type="Proteomes" id="UP000620124">
    <property type="component" value="Unassembled WGS sequence"/>
</dbReference>
<feature type="transmembrane region" description="Helical" evidence="1">
    <location>
        <begin position="218"/>
        <end position="239"/>
    </location>
</feature>
<feature type="transmembrane region" description="Helical" evidence="1">
    <location>
        <begin position="190"/>
        <end position="212"/>
    </location>
</feature>
<feature type="transmembrane region" description="Helical" evidence="1">
    <location>
        <begin position="26"/>
        <end position="53"/>
    </location>
</feature>
<proteinExistence type="predicted"/>
<dbReference type="AlphaFoldDB" id="A0A8H6XUV4"/>
<keyword evidence="1" id="KW-1133">Transmembrane helix</keyword>
<dbReference type="OrthoDB" id="3351617at2759"/>
<feature type="transmembrane region" description="Helical" evidence="1">
    <location>
        <begin position="148"/>
        <end position="169"/>
    </location>
</feature>
<reference evidence="2" key="1">
    <citation type="submission" date="2020-05" db="EMBL/GenBank/DDBJ databases">
        <title>Mycena genomes resolve the evolution of fungal bioluminescence.</title>
        <authorList>
            <person name="Tsai I.J."/>
        </authorList>
    </citation>
    <scope>NUCLEOTIDE SEQUENCE</scope>
    <source>
        <strain evidence="2">CCC161011</strain>
    </source>
</reference>
<name>A0A8H6XUV4_9AGAR</name>
<keyword evidence="1" id="KW-0472">Membrane</keyword>
<organism evidence="2 3">
    <name type="scientific">Mycena venus</name>
    <dbReference type="NCBI Taxonomy" id="2733690"/>
    <lineage>
        <taxon>Eukaryota</taxon>
        <taxon>Fungi</taxon>
        <taxon>Dikarya</taxon>
        <taxon>Basidiomycota</taxon>
        <taxon>Agaricomycotina</taxon>
        <taxon>Agaricomycetes</taxon>
        <taxon>Agaricomycetidae</taxon>
        <taxon>Agaricales</taxon>
        <taxon>Marasmiineae</taxon>
        <taxon>Mycenaceae</taxon>
        <taxon>Mycena</taxon>
    </lineage>
</organism>